<keyword evidence="2" id="KW-1185">Reference proteome</keyword>
<gene>
    <name evidence="1" type="ORF">Dda_2579</name>
</gene>
<evidence type="ECO:0000313" key="1">
    <source>
        <dbReference type="EMBL" id="KAJ6261780.1"/>
    </source>
</evidence>
<name>A0AAD6J228_DREDA</name>
<accession>A0AAD6J228</accession>
<proteinExistence type="predicted"/>
<dbReference type="Proteomes" id="UP001221413">
    <property type="component" value="Unassembled WGS sequence"/>
</dbReference>
<dbReference type="AlphaFoldDB" id="A0AAD6J228"/>
<organism evidence="1 2">
    <name type="scientific">Drechslerella dactyloides</name>
    <name type="common">Nematode-trapping fungus</name>
    <name type="synonym">Arthrobotrys dactyloides</name>
    <dbReference type="NCBI Taxonomy" id="74499"/>
    <lineage>
        <taxon>Eukaryota</taxon>
        <taxon>Fungi</taxon>
        <taxon>Dikarya</taxon>
        <taxon>Ascomycota</taxon>
        <taxon>Pezizomycotina</taxon>
        <taxon>Orbiliomycetes</taxon>
        <taxon>Orbiliales</taxon>
        <taxon>Orbiliaceae</taxon>
        <taxon>Drechslerella</taxon>
    </lineage>
</organism>
<protein>
    <submittedName>
        <fullName evidence="1">Uncharacterized protein</fullName>
    </submittedName>
</protein>
<dbReference type="EMBL" id="JAQGDS010000003">
    <property type="protein sequence ID" value="KAJ6261780.1"/>
    <property type="molecule type" value="Genomic_DNA"/>
</dbReference>
<sequence length="60" mass="6443">MDVSQLGQSVDAAPGTEQAADGSLVVLADAGMWLFRLRGLWSSGRMTDGAMAEEEPMEWN</sequence>
<comment type="caution">
    <text evidence="1">The sequence shown here is derived from an EMBL/GenBank/DDBJ whole genome shotgun (WGS) entry which is preliminary data.</text>
</comment>
<evidence type="ECO:0000313" key="2">
    <source>
        <dbReference type="Proteomes" id="UP001221413"/>
    </source>
</evidence>
<reference evidence="1" key="1">
    <citation type="submission" date="2023-01" db="EMBL/GenBank/DDBJ databases">
        <title>The chitinases involved in constricting ring structure development in the nematode-trapping fungus Drechslerella dactyloides.</title>
        <authorList>
            <person name="Wang R."/>
            <person name="Zhang L."/>
            <person name="Tang P."/>
            <person name="Li S."/>
            <person name="Liang L."/>
        </authorList>
    </citation>
    <scope>NUCLEOTIDE SEQUENCE</scope>
    <source>
        <strain evidence="1">YMF1.00031</strain>
    </source>
</reference>